<organism evidence="4 5">
    <name type="scientific">Laodelphax striatellus</name>
    <name type="common">Small brown planthopper</name>
    <name type="synonym">Delphax striatella</name>
    <dbReference type="NCBI Taxonomy" id="195883"/>
    <lineage>
        <taxon>Eukaryota</taxon>
        <taxon>Metazoa</taxon>
        <taxon>Ecdysozoa</taxon>
        <taxon>Arthropoda</taxon>
        <taxon>Hexapoda</taxon>
        <taxon>Insecta</taxon>
        <taxon>Pterygota</taxon>
        <taxon>Neoptera</taxon>
        <taxon>Paraneoptera</taxon>
        <taxon>Hemiptera</taxon>
        <taxon>Auchenorrhyncha</taxon>
        <taxon>Fulgoroidea</taxon>
        <taxon>Delphacidae</taxon>
        <taxon>Criomorphinae</taxon>
        <taxon>Laodelphax</taxon>
    </lineage>
</organism>
<dbReference type="GO" id="GO:0043025">
    <property type="term" value="C:neuronal cell body"/>
    <property type="evidence" value="ECO:0007669"/>
    <property type="project" value="TreeGrafter"/>
</dbReference>
<dbReference type="GO" id="GO:0007156">
    <property type="term" value="P:homophilic cell adhesion via plasma membrane adhesion molecules"/>
    <property type="evidence" value="ECO:0007669"/>
    <property type="project" value="TreeGrafter"/>
</dbReference>
<keyword evidence="2" id="KW-0732">Signal</keyword>
<proteinExistence type="predicted"/>
<dbReference type="InterPro" id="IPR007110">
    <property type="entry name" value="Ig-like_dom"/>
</dbReference>
<dbReference type="InParanoid" id="A0A482XME4"/>
<protein>
    <recommendedName>
        <fullName evidence="3">Ig-like domain-containing protein</fullName>
    </recommendedName>
</protein>
<keyword evidence="5" id="KW-1185">Reference proteome</keyword>
<comment type="caution">
    <text evidence="4">The sequence shown here is derived from an EMBL/GenBank/DDBJ whole genome shotgun (WGS) entry which is preliminary data.</text>
</comment>
<evidence type="ECO:0000259" key="3">
    <source>
        <dbReference type="PROSITE" id="PS50835"/>
    </source>
</evidence>
<gene>
    <name evidence="4" type="ORF">LSTR_LSTR008235</name>
</gene>
<reference evidence="4 5" key="1">
    <citation type="journal article" date="2017" name="Gigascience">
        <title>Genome sequence of the small brown planthopper, Laodelphax striatellus.</title>
        <authorList>
            <person name="Zhu J."/>
            <person name="Jiang F."/>
            <person name="Wang X."/>
            <person name="Yang P."/>
            <person name="Bao Y."/>
            <person name="Zhao W."/>
            <person name="Wang W."/>
            <person name="Lu H."/>
            <person name="Wang Q."/>
            <person name="Cui N."/>
            <person name="Li J."/>
            <person name="Chen X."/>
            <person name="Luo L."/>
            <person name="Yu J."/>
            <person name="Kang L."/>
            <person name="Cui F."/>
        </authorList>
    </citation>
    <scope>NUCLEOTIDE SEQUENCE [LARGE SCALE GENOMIC DNA]</scope>
    <source>
        <strain evidence="4">Lst14</strain>
    </source>
</reference>
<name>A0A482XME4_LAOST</name>
<dbReference type="GO" id="GO:0008046">
    <property type="term" value="F:axon guidance receptor activity"/>
    <property type="evidence" value="ECO:0007669"/>
    <property type="project" value="TreeGrafter"/>
</dbReference>
<evidence type="ECO:0000256" key="1">
    <source>
        <dbReference type="ARBA" id="ARBA00023319"/>
    </source>
</evidence>
<dbReference type="AlphaFoldDB" id="A0A482XME4"/>
<dbReference type="GO" id="GO:0030424">
    <property type="term" value="C:axon"/>
    <property type="evidence" value="ECO:0007669"/>
    <property type="project" value="TreeGrafter"/>
</dbReference>
<dbReference type="GO" id="GO:0005886">
    <property type="term" value="C:plasma membrane"/>
    <property type="evidence" value="ECO:0007669"/>
    <property type="project" value="TreeGrafter"/>
</dbReference>
<dbReference type="GO" id="GO:0050808">
    <property type="term" value="P:synapse organization"/>
    <property type="evidence" value="ECO:0007669"/>
    <property type="project" value="TreeGrafter"/>
</dbReference>
<dbReference type="InterPro" id="IPR050958">
    <property type="entry name" value="Cell_Adh-Cytoskel_Orgn"/>
</dbReference>
<feature type="chain" id="PRO_5019712684" description="Ig-like domain-containing protein" evidence="2">
    <location>
        <begin position="26"/>
        <end position="201"/>
    </location>
</feature>
<evidence type="ECO:0000256" key="2">
    <source>
        <dbReference type="SAM" id="SignalP"/>
    </source>
</evidence>
<dbReference type="STRING" id="195883.A0A482XME4"/>
<evidence type="ECO:0000313" key="4">
    <source>
        <dbReference type="EMBL" id="RZF46854.1"/>
    </source>
</evidence>
<sequence length="201" mass="21955">MLSVTNLIVTVVCCILVTLDSSCSALPSRGLKNRLRERVHVGSSDPPSFLTKGQSYKSVIGDTLVLPCEVKNLVPPSIKTSPPTGQLTARKGGSVTLECKASGNPVPTIIWTRKDDSLYQVVRKLWKASRSLWRKVDRHQAGAISATASQTAVGDPITVDMQLHILYPPEVDVERSWVHLQGRATKLQLVLHFHGDPSSQL</sequence>
<dbReference type="SMR" id="A0A482XME4"/>
<dbReference type="Pfam" id="PF13927">
    <property type="entry name" value="Ig_3"/>
    <property type="match status" value="1"/>
</dbReference>
<dbReference type="EMBL" id="QKKF02005541">
    <property type="protein sequence ID" value="RZF46854.1"/>
    <property type="molecule type" value="Genomic_DNA"/>
</dbReference>
<dbReference type="InterPro" id="IPR036179">
    <property type="entry name" value="Ig-like_dom_sf"/>
</dbReference>
<accession>A0A482XME4</accession>
<keyword evidence="1" id="KW-0393">Immunoglobulin domain</keyword>
<feature type="signal peptide" evidence="2">
    <location>
        <begin position="1"/>
        <end position="25"/>
    </location>
</feature>
<dbReference type="Gene3D" id="2.60.40.10">
    <property type="entry name" value="Immunoglobulins"/>
    <property type="match status" value="1"/>
</dbReference>
<dbReference type="SUPFAM" id="SSF48726">
    <property type="entry name" value="Immunoglobulin"/>
    <property type="match status" value="1"/>
</dbReference>
<feature type="domain" description="Ig-like" evidence="3">
    <location>
        <begin position="76"/>
        <end position="113"/>
    </location>
</feature>
<dbReference type="PANTHER" id="PTHR45080:SF33">
    <property type="entry name" value="IG-LIKE DOMAIN-CONTAINING PROTEIN"/>
    <property type="match status" value="1"/>
</dbReference>
<evidence type="ECO:0000313" key="5">
    <source>
        <dbReference type="Proteomes" id="UP000291343"/>
    </source>
</evidence>
<dbReference type="PROSITE" id="PS50835">
    <property type="entry name" value="IG_LIKE"/>
    <property type="match status" value="1"/>
</dbReference>
<dbReference type="OrthoDB" id="6159398at2759"/>
<dbReference type="PANTHER" id="PTHR45080">
    <property type="entry name" value="CONTACTIN 5"/>
    <property type="match status" value="1"/>
</dbReference>
<dbReference type="InterPro" id="IPR013783">
    <property type="entry name" value="Ig-like_fold"/>
</dbReference>
<dbReference type="Proteomes" id="UP000291343">
    <property type="component" value="Unassembled WGS sequence"/>
</dbReference>